<gene>
    <name evidence="3" type="ORF">MM35RIKEN_09190</name>
</gene>
<accession>A0A810PX76</accession>
<organism evidence="3 4">
    <name type="scientific">Vescimonas fastidiosa</name>
    <dbReference type="NCBI Taxonomy" id="2714353"/>
    <lineage>
        <taxon>Bacteria</taxon>
        <taxon>Bacillati</taxon>
        <taxon>Bacillota</taxon>
        <taxon>Clostridia</taxon>
        <taxon>Eubacteriales</taxon>
        <taxon>Oscillospiraceae</taxon>
        <taxon>Vescimonas</taxon>
    </lineage>
</organism>
<keyword evidence="2" id="KW-0812">Transmembrane</keyword>
<dbReference type="Gene3D" id="1.10.287.1490">
    <property type="match status" value="1"/>
</dbReference>
<feature type="compositionally biased region" description="Basic and acidic residues" evidence="1">
    <location>
        <begin position="34"/>
        <end position="77"/>
    </location>
</feature>
<proteinExistence type="predicted"/>
<dbReference type="EMBL" id="AP023415">
    <property type="protein sequence ID" value="BCK78727.1"/>
    <property type="molecule type" value="Genomic_DNA"/>
</dbReference>
<keyword evidence="2" id="KW-0472">Membrane</keyword>
<sequence>MQLQTNTDGAVVISVKCDTKDAGKELERLQKKLKKAEDAYSDKTSRRDAAKAALDSKRQELAETERTMQRLRDETKSLESSLNPYTSTENLGPEEFIRRSEVLSQCKAQIAEMEELQKKQSKEAETLDKKYRDIEQSTKKAAENLAQVKKEAGAAVSKLRGTSVLEKASVYAQKLGASIKNIAKRALVFSVIAAAFRKLKDLMSAAVKQNDEASAAFGRLRGALLTLAQPVIEVILPVFTALANIIAKIINVAARLISALFGKSFSQMSKNAAGLYEQSEAIDSVGKSAKNANKYLAPFDELTVMSGADSADSAGGGGSITPSFDGMESASPLLDVLSGKLQTIGTIVGDIFTDVKGLFEKLLSGDLGGVLDQVVKIDGHIRELISEMVLFVGEAVGGIIDWVIEKFNLAGTPIGDALTAIKNMVMDEATFISALLMGDFEQLSKSLSSFLANAQDMLFSLIDGAKGIIDKFMTWLDKKTGGKFHGIIEFIKTEFSWLFSFVRDLAGAAFATLKEILGGIIDFIAGVFTGDWERAWNGIKRVFTGIATAIAGVFASVLNVIIRAINWIIAQINKIDISVPDWVPFIGGKGINPNIKPLKEFQIPRLARGAVLPANREFLAVLGDQKHGTNIEAPADLIRQIVREEVGKTSGGDTHVTIVLDSVDGKKLFDTIVRENNSVIRATGASPLKV</sequence>
<evidence type="ECO:0000313" key="3">
    <source>
        <dbReference type="EMBL" id="BCK78727.1"/>
    </source>
</evidence>
<dbReference type="Proteomes" id="UP000681343">
    <property type="component" value="Chromosome"/>
</dbReference>
<dbReference type="KEGG" id="vfa:MM35RIKEN_09190"/>
<feature type="region of interest" description="Disordered" evidence="1">
    <location>
        <begin position="34"/>
        <end position="93"/>
    </location>
</feature>
<evidence type="ECO:0000256" key="1">
    <source>
        <dbReference type="SAM" id="MobiDB-lite"/>
    </source>
</evidence>
<protein>
    <submittedName>
        <fullName evidence="3">Phage tail tape measure protein</fullName>
    </submittedName>
</protein>
<reference evidence="3" key="1">
    <citation type="submission" date="2020-09" db="EMBL/GenBank/DDBJ databases">
        <title>New species isolated from human feces.</title>
        <authorList>
            <person name="Kitahara M."/>
            <person name="Shigeno Y."/>
            <person name="Shime M."/>
            <person name="Matsumoto Y."/>
            <person name="Nakamura S."/>
            <person name="Motooka D."/>
            <person name="Fukuoka S."/>
            <person name="Nishikawa H."/>
            <person name="Benno Y."/>
        </authorList>
    </citation>
    <scope>NUCLEOTIDE SEQUENCE</scope>
    <source>
        <strain evidence="3">MM35</strain>
    </source>
</reference>
<keyword evidence="4" id="KW-1185">Reference proteome</keyword>
<feature type="transmembrane region" description="Helical" evidence="2">
    <location>
        <begin position="542"/>
        <end position="562"/>
    </location>
</feature>
<name>A0A810PX76_9FIRM</name>
<dbReference type="RefSeq" id="WP_212819696.1">
    <property type="nucleotide sequence ID" value="NZ_AP023415.1"/>
</dbReference>
<feature type="compositionally biased region" description="Polar residues" evidence="1">
    <location>
        <begin position="78"/>
        <end position="90"/>
    </location>
</feature>
<dbReference type="AlphaFoldDB" id="A0A810PX76"/>
<evidence type="ECO:0000313" key="4">
    <source>
        <dbReference type="Proteomes" id="UP000681343"/>
    </source>
</evidence>
<evidence type="ECO:0000256" key="2">
    <source>
        <dbReference type="SAM" id="Phobius"/>
    </source>
</evidence>
<keyword evidence="2" id="KW-1133">Transmembrane helix</keyword>